<dbReference type="GO" id="GO:0006315">
    <property type="term" value="P:homing of group II introns"/>
    <property type="evidence" value="ECO:0007669"/>
    <property type="project" value="TreeGrafter"/>
</dbReference>
<dbReference type="GO" id="GO:0090615">
    <property type="term" value="P:mitochondrial mRNA processing"/>
    <property type="evidence" value="ECO:0007669"/>
    <property type="project" value="TreeGrafter"/>
</dbReference>
<dbReference type="GO" id="GO:0005739">
    <property type="term" value="C:mitochondrion"/>
    <property type="evidence" value="ECO:0007669"/>
    <property type="project" value="TreeGrafter"/>
</dbReference>
<dbReference type="GO" id="GO:0003964">
    <property type="term" value="F:RNA-directed DNA polymerase activity"/>
    <property type="evidence" value="ECO:0007669"/>
    <property type="project" value="TreeGrafter"/>
</dbReference>
<keyword evidence="1" id="KW-0812">Transmembrane</keyword>
<dbReference type="EMBL" id="MF630936">
    <property type="protein sequence ID" value="AXA45461.1"/>
    <property type="molecule type" value="Genomic_DNA"/>
</dbReference>
<name>A0A2Z4YVD9_9EUGL</name>
<dbReference type="GeneID" id="37542318"/>
<organism evidence="2">
    <name type="scientific">Euglena clara</name>
    <dbReference type="NCBI Taxonomy" id="215708"/>
    <lineage>
        <taxon>Eukaryota</taxon>
        <taxon>Discoba</taxon>
        <taxon>Euglenozoa</taxon>
        <taxon>Euglenida</taxon>
        <taxon>Spirocuta</taxon>
        <taxon>Euglenophyceae</taxon>
        <taxon>Euglenales</taxon>
        <taxon>Euglenaceae</taxon>
        <taxon>Euglena</taxon>
    </lineage>
</organism>
<dbReference type="RefSeq" id="YP_009503346.1">
    <property type="nucleotide sequence ID" value="NC_038187.1"/>
</dbReference>
<dbReference type="AlphaFoldDB" id="A0A2Z4YVD9"/>
<gene>
    <name evidence="2" type="primary">mat2</name>
</gene>
<evidence type="ECO:0000313" key="2">
    <source>
        <dbReference type="EMBL" id="AXA45461.1"/>
    </source>
</evidence>
<protein>
    <submittedName>
        <fullName evidence="2">Maturase</fullName>
    </submittedName>
</protein>
<keyword evidence="2" id="KW-0934">Plastid</keyword>
<keyword evidence="1" id="KW-0472">Membrane</keyword>
<evidence type="ECO:0000256" key="1">
    <source>
        <dbReference type="SAM" id="Phobius"/>
    </source>
</evidence>
<accession>A0A2Z4YVD9</accession>
<dbReference type="PANTHER" id="PTHR33642:SF4">
    <property type="entry name" value="COX1_OXI3 INTRON 1 PROTEIN-RELATED"/>
    <property type="match status" value="1"/>
</dbReference>
<keyword evidence="2" id="KW-0150">Chloroplast</keyword>
<feature type="transmembrane region" description="Helical" evidence="1">
    <location>
        <begin position="343"/>
        <end position="364"/>
    </location>
</feature>
<keyword evidence="1" id="KW-1133">Transmembrane helix</keyword>
<dbReference type="PANTHER" id="PTHR33642">
    <property type="entry name" value="COX1/OXI3 INTRON 1 PROTEIN-RELATED"/>
    <property type="match status" value="1"/>
</dbReference>
<sequence length="767" mass="92783">MRYANLNLKKVFTSDFLFYCWIDLKNQQHTSYPLLNSSSIDPISKSWFKKVSLLIRTGRYKYSRSKDVKPSTRILSFRKGVFQHNLKNKVIENAFLSVLQPYFLKYFSFNDLNLTECLRFFTFDSQYYSFFFSSLDSICDNSKSRKNFQFIDFKFFRNHNFIDNSIHFIINNIKLWDINIKYFLSFDILKLFNVINKNRLKNIFFKVTKDKGIFWYEIEKMLKSDFLNFSDEILYKSDLPFYTSFLSRFLLNVYLKDLDNFILNLIKNYSFKKMVYNFYFLENRLFNKPYQDVVNDYIPLKLEVFLINYNSIDSLSFYKYGIFEKYYNSSLFFPVVFDKYVNFVRYLNFTFLGFVGSLTFVLFIRSKIVSFLRSSLHMDVKKKQITLSNETSTFFCGYNIKLSFKNKGKDKYFNSIISDKKYFKKVLSRLNLIKMRVSKLVTKKFYSQLFLELEKNFAFNYLTPTFLLNRQRKLWDFVFQLEAVRAGQCNKLICNTDKINLVSQQFLNKIKLSEITCYQKYTLSQYHFKLQIALRDTTQFFSNLIVSSVLPLDINLNTSLLEFRKKLFLFYNSFYYSPSKYYFQFNNNLLNFSTVSSLNFFHDPEYFFKMKFFPKSSVFYQKKAFFQILVPINNLLHILRYLGFLHMRKFRPISNVKYLLLEDNLIITRFSLFAYSFLAWYSCCDNFRFVKFIVELLKQSCFLTLCRKHNKSKSWAYTVYTSDLVITQKLFVVKSFFPTFKNLLIMKKRKFIFFPEFIFDEKFFIFL</sequence>
<proteinExistence type="predicted"/>
<geneLocation type="chloroplast" evidence="2"/>
<reference evidence="2" key="1">
    <citation type="journal article" date="2018" name="J. Appl. Phycol.">
        <title>Intrageneric chloroplast genome comparison in the genus Euglena (Phylum: Euglenophyta) with annotated chloroplast genomes of Euglena hiemalis and Euglena clara.</title>
        <authorList>
            <person name="Ellala Hewadikaramge M."/>
            <person name="Linton E."/>
        </authorList>
    </citation>
    <scope>NUCLEOTIDE SEQUENCE</scope>
    <source>
        <strain evidence="2">SAG 25.98</strain>
    </source>
</reference>